<comment type="caution">
    <text evidence="8">The sequence shown here is derived from an EMBL/GenBank/DDBJ whole genome shotgun (WGS) entry which is preliminary data.</text>
</comment>
<feature type="compositionally biased region" description="Low complexity" evidence="6">
    <location>
        <begin position="9"/>
        <end position="19"/>
    </location>
</feature>
<evidence type="ECO:0000313" key="9">
    <source>
        <dbReference type="Proteomes" id="UP000789595"/>
    </source>
</evidence>
<evidence type="ECO:0000256" key="6">
    <source>
        <dbReference type="SAM" id="MobiDB-lite"/>
    </source>
</evidence>
<name>A0A8J2SDC1_9STRA</name>
<dbReference type="GO" id="GO:0005737">
    <property type="term" value="C:cytoplasm"/>
    <property type="evidence" value="ECO:0007669"/>
    <property type="project" value="UniProtKB-SubCell"/>
</dbReference>
<dbReference type="GO" id="GO:0005929">
    <property type="term" value="C:cilium"/>
    <property type="evidence" value="ECO:0007669"/>
    <property type="project" value="UniProtKB-SubCell"/>
</dbReference>
<evidence type="ECO:0000256" key="1">
    <source>
        <dbReference type="ARBA" id="ARBA00004138"/>
    </source>
</evidence>
<keyword evidence="5" id="KW-0966">Cell projection</keyword>
<dbReference type="AlphaFoldDB" id="A0A8J2SDC1"/>
<keyword evidence="9" id="KW-1185">Reference proteome</keyword>
<evidence type="ECO:0000256" key="2">
    <source>
        <dbReference type="ARBA" id="ARBA00004496"/>
    </source>
</evidence>
<feature type="domain" description="BART" evidence="7">
    <location>
        <begin position="54"/>
        <end position="158"/>
    </location>
</feature>
<evidence type="ECO:0000256" key="5">
    <source>
        <dbReference type="ARBA" id="ARBA00023273"/>
    </source>
</evidence>
<accession>A0A8J2SDC1</accession>
<organism evidence="8 9">
    <name type="scientific">Pelagomonas calceolata</name>
    <dbReference type="NCBI Taxonomy" id="35677"/>
    <lineage>
        <taxon>Eukaryota</taxon>
        <taxon>Sar</taxon>
        <taxon>Stramenopiles</taxon>
        <taxon>Ochrophyta</taxon>
        <taxon>Pelagophyceae</taxon>
        <taxon>Pelagomonadales</taxon>
        <taxon>Pelagomonadaceae</taxon>
        <taxon>Pelagomonas</taxon>
    </lineage>
</organism>
<reference evidence="8" key="1">
    <citation type="submission" date="2021-11" db="EMBL/GenBank/DDBJ databases">
        <authorList>
            <consortium name="Genoscope - CEA"/>
            <person name="William W."/>
        </authorList>
    </citation>
    <scope>NUCLEOTIDE SEQUENCE</scope>
</reference>
<keyword evidence="3" id="KW-0963">Cytoplasm</keyword>
<feature type="region of interest" description="Disordered" evidence="6">
    <location>
        <begin position="1"/>
        <end position="30"/>
    </location>
</feature>
<evidence type="ECO:0000313" key="8">
    <source>
        <dbReference type="EMBL" id="CAH0367653.1"/>
    </source>
</evidence>
<dbReference type="Pfam" id="PF11527">
    <property type="entry name" value="ARL2_Bind_BART"/>
    <property type="match status" value="1"/>
</dbReference>
<protein>
    <recommendedName>
        <fullName evidence="7">BART domain-containing protein</fullName>
    </recommendedName>
</protein>
<gene>
    <name evidence="8" type="ORF">PECAL_2P06860</name>
</gene>
<evidence type="ECO:0000256" key="4">
    <source>
        <dbReference type="ARBA" id="ARBA00023069"/>
    </source>
</evidence>
<dbReference type="EMBL" id="CAKKNE010000002">
    <property type="protein sequence ID" value="CAH0367653.1"/>
    <property type="molecule type" value="Genomic_DNA"/>
</dbReference>
<proteinExistence type="predicted"/>
<dbReference type="Proteomes" id="UP000789595">
    <property type="component" value="Unassembled WGS sequence"/>
</dbReference>
<sequence length="167" mass="18760">MPRAESKSMDSAASSAQSAETKTEEKQDFDENELLMYVAADANEHLFGEKSELTQFVNAHAADFETALDGDRTGAGTPIKQAERWRSAHAEYNEIMEEILEALVKKNNGTIEAFMKDVQCALAGGEGFLFEDDNYSEFVERIQAMDDYECFHRIMCEAAQRGTSRHK</sequence>
<keyword evidence="4" id="KW-0969">Cilium</keyword>
<evidence type="ECO:0000256" key="3">
    <source>
        <dbReference type="ARBA" id="ARBA00022490"/>
    </source>
</evidence>
<dbReference type="InterPro" id="IPR042541">
    <property type="entry name" value="BART_sf"/>
</dbReference>
<evidence type="ECO:0000259" key="7">
    <source>
        <dbReference type="Pfam" id="PF11527"/>
    </source>
</evidence>
<dbReference type="InterPro" id="IPR023379">
    <property type="entry name" value="BART_dom"/>
</dbReference>
<comment type="subcellular location">
    <subcellularLocation>
        <location evidence="1">Cell projection</location>
        <location evidence="1">Cilium</location>
    </subcellularLocation>
    <subcellularLocation>
        <location evidence="2">Cytoplasm</location>
    </subcellularLocation>
</comment>
<dbReference type="Gene3D" id="1.20.1520.10">
    <property type="entry name" value="ADP-ribosylation factor-like 2-binding protein, domain"/>
    <property type="match status" value="1"/>
</dbReference>